<keyword evidence="2" id="KW-1185">Reference proteome</keyword>
<dbReference type="AlphaFoldDB" id="A0A094YL35"/>
<evidence type="ECO:0000313" key="1">
    <source>
        <dbReference type="EMBL" id="KGB22062.1"/>
    </source>
</evidence>
<dbReference type="Gene3D" id="1.10.10.60">
    <property type="entry name" value="Homeodomain-like"/>
    <property type="match status" value="1"/>
</dbReference>
<protein>
    <submittedName>
        <fullName evidence="1">Uncharacterized protein</fullName>
    </submittedName>
</protein>
<name>A0A094YL35_9PROT</name>
<dbReference type="RefSeq" id="WP_035381397.1">
    <property type="nucleotide sequence ID" value="NZ_JACAOJ010000036.1"/>
</dbReference>
<evidence type="ECO:0000313" key="2">
    <source>
        <dbReference type="Proteomes" id="UP000029448"/>
    </source>
</evidence>
<dbReference type="STRING" id="104102.AtDm6_2661"/>
<gene>
    <name evidence="1" type="ORF">AtDm6_2661</name>
</gene>
<proteinExistence type="predicted"/>
<comment type="caution">
    <text evidence="1">The sequence shown here is derived from an EMBL/GenBank/DDBJ whole genome shotgun (WGS) entry which is preliminary data.</text>
</comment>
<accession>A0A094YL35</accession>
<dbReference type="Proteomes" id="UP000029448">
    <property type="component" value="Unassembled WGS sequence"/>
</dbReference>
<sequence>MLDCAVITRNDRFWLPQSVSIQMIRKVMRLTRDFTLTSELLGVTIAEAEAAYEGWDKAPVMHGYRMPDRDKAWQREELIILGQMWNRGEQAGEIAKRLKRSRSSVSGKRRSLGLPARTQVSREIAEKHKTELRNSALKSNKKTILTWAQASVLTRTELRGRTYRVRCCRNLVTITCMARSDKTRWNEAANIECAHRYFALQSHHIIASDFLLTSDAIRSHASLEECIPESRRKKLDYFIYENAIAYIKTRGIFRRDCNVMEGARFWTNSKLRRISRRARNSRRLRSLVAAYDLAA</sequence>
<dbReference type="PATRIC" id="fig|104102.7.peg.2626"/>
<organism evidence="1 2">
    <name type="scientific">Acetobacter tropicalis</name>
    <dbReference type="NCBI Taxonomy" id="104102"/>
    <lineage>
        <taxon>Bacteria</taxon>
        <taxon>Pseudomonadati</taxon>
        <taxon>Pseudomonadota</taxon>
        <taxon>Alphaproteobacteria</taxon>
        <taxon>Acetobacterales</taxon>
        <taxon>Acetobacteraceae</taxon>
        <taxon>Acetobacter</taxon>
    </lineage>
</organism>
<reference evidence="1 2" key="1">
    <citation type="submission" date="2014-06" db="EMBL/GenBank/DDBJ databases">
        <title>Functional and comparative genomic analyses of the Drosophila gut microbiota identify candidate symbiosis factors.</title>
        <authorList>
            <person name="Newell P.D."/>
            <person name="Chaston J.M."/>
            <person name="Douglas A.E."/>
        </authorList>
    </citation>
    <scope>NUCLEOTIDE SEQUENCE [LARGE SCALE GENOMIC DNA]</scope>
    <source>
        <strain evidence="1 2">DmCS_006</strain>
    </source>
</reference>
<dbReference type="EMBL" id="JOKM01000089">
    <property type="protein sequence ID" value="KGB22062.1"/>
    <property type="molecule type" value="Genomic_DNA"/>
</dbReference>